<protein>
    <recommendedName>
        <fullName evidence="1">Putative Flp pilus-assembly TadG-like N-terminal domain-containing protein</fullName>
    </recommendedName>
</protein>
<proteinExistence type="predicted"/>
<dbReference type="AlphaFoldDB" id="A0A0F9XBR7"/>
<comment type="caution">
    <text evidence="2">The sequence shown here is derived from an EMBL/GenBank/DDBJ whole genome shotgun (WGS) entry which is preliminary data.</text>
</comment>
<dbReference type="Pfam" id="PF13400">
    <property type="entry name" value="Tad"/>
    <property type="match status" value="1"/>
</dbReference>
<organism evidence="2">
    <name type="scientific">marine sediment metagenome</name>
    <dbReference type="NCBI Taxonomy" id="412755"/>
    <lineage>
        <taxon>unclassified sequences</taxon>
        <taxon>metagenomes</taxon>
        <taxon>ecological metagenomes</taxon>
    </lineage>
</organism>
<dbReference type="InterPro" id="IPR028087">
    <property type="entry name" value="Tad_N"/>
</dbReference>
<accession>A0A0F9XBR7</accession>
<evidence type="ECO:0000313" key="2">
    <source>
        <dbReference type="EMBL" id="KKN89153.1"/>
    </source>
</evidence>
<dbReference type="EMBL" id="LAZR01000122">
    <property type="protein sequence ID" value="KKN89153.1"/>
    <property type="molecule type" value="Genomic_DNA"/>
</dbReference>
<gene>
    <name evidence="2" type="ORF">LCGC14_0241510</name>
</gene>
<feature type="domain" description="Putative Flp pilus-assembly TadG-like N-terminal" evidence="1">
    <location>
        <begin position="13"/>
        <end position="57"/>
    </location>
</feature>
<evidence type="ECO:0000259" key="1">
    <source>
        <dbReference type="Pfam" id="PF13400"/>
    </source>
</evidence>
<name>A0A0F9XBR7_9ZZZZ</name>
<reference evidence="2" key="1">
    <citation type="journal article" date="2015" name="Nature">
        <title>Complex archaea that bridge the gap between prokaryotes and eukaryotes.</title>
        <authorList>
            <person name="Spang A."/>
            <person name="Saw J.H."/>
            <person name="Jorgensen S.L."/>
            <person name="Zaremba-Niedzwiedzka K."/>
            <person name="Martijn J."/>
            <person name="Lind A.E."/>
            <person name="van Eijk R."/>
            <person name="Schleper C."/>
            <person name="Guy L."/>
            <person name="Ettema T.J."/>
        </authorList>
    </citation>
    <scope>NUCLEOTIDE SEQUENCE</scope>
</reference>
<sequence length="206" mass="21408">MRMIRKFADSQSGNFAIMTALLAIPLIGAMGLAVDYSAALSNRSVMQDAADSAALATVKAAGLKFSKLSESDKAALIANGKSFFASNEKINAVSVAVTINQAERSVTVTGAYDYPLAFPIFGQSFPMEVLAKAVVGPLRSSYCMIGLSQTASKAISFGGSSDFIGPQCSVHSNSISSSALFQSGGVPPRPRIFAPLGAGRGNSRRK</sequence>